<reference evidence="2 3" key="1">
    <citation type="journal article" date="2010" name="Stand. Genomic Sci.">
        <title>Complete genome sequence of Geodermatophilus obscurus type strain (G-20).</title>
        <authorList>
            <person name="Ivanova N."/>
            <person name="Sikorski J."/>
            <person name="Jando M."/>
            <person name="Munk C."/>
            <person name="Lapidus A."/>
            <person name="Glavina Del Rio T."/>
            <person name="Copeland A."/>
            <person name="Tice H."/>
            <person name="Cheng J.-F."/>
            <person name="Lucas S."/>
            <person name="Chen F."/>
            <person name="Nolan M."/>
            <person name="Bruce D."/>
            <person name="Goodwin L."/>
            <person name="Pitluck S."/>
            <person name="Mavromatis K."/>
            <person name="Mikhailova N."/>
            <person name="Pati A."/>
            <person name="Chen A."/>
            <person name="Palaniappan K."/>
            <person name="Land M."/>
            <person name="Hauser L."/>
            <person name="Chang Y.-J."/>
            <person name="Jeffries C.D."/>
            <person name="Meincke L."/>
            <person name="Brettin T."/>
            <person name="Detter J.C."/>
            <person name="Detter J.C."/>
            <person name="Rohde M."/>
            <person name="Goeker M."/>
            <person name="Bristow J."/>
            <person name="Eisen J.A."/>
            <person name="Markowitz V."/>
            <person name="Hugenholtz P."/>
            <person name="Kyrpides N.C."/>
            <person name="Klenk H.-P."/>
        </authorList>
    </citation>
    <scope>NUCLEOTIDE SEQUENCE [LARGE SCALE GENOMIC DNA]</scope>
    <source>
        <strain evidence="3">ATCC 25078 / DSM 43160 / JCM 3152 / KCC A-0152 / KCTC 9177 / NBRC 13315 / NRRL B-3577 / G-20</strain>
    </source>
</reference>
<dbReference type="PANTHER" id="PTHR33164">
    <property type="entry name" value="TRANSCRIPTIONAL REGULATOR, MARR FAMILY"/>
    <property type="match status" value="1"/>
</dbReference>
<dbReference type="PROSITE" id="PS50995">
    <property type="entry name" value="HTH_MARR_2"/>
    <property type="match status" value="1"/>
</dbReference>
<dbReference type="SMART" id="SM00347">
    <property type="entry name" value="HTH_MARR"/>
    <property type="match status" value="1"/>
</dbReference>
<dbReference type="STRING" id="526225.Gobs_1789"/>
<organism evidence="2 3">
    <name type="scientific">Geodermatophilus obscurus (strain ATCC 25078 / DSM 43160 / JCM 3152 / CCUG 61914 / KCC A-0152 / KCTC 9177 / NBRC 13315 / NRRL B-3577 / G-20)</name>
    <dbReference type="NCBI Taxonomy" id="526225"/>
    <lineage>
        <taxon>Bacteria</taxon>
        <taxon>Bacillati</taxon>
        <taxon>Actinomycetota</taxon>
        <taxon>Actinomycetes</taxon>
        <taxon>Geodermatophilales</taxon>
        <taxon>Geodermatophilaceae</taxon>
        <taxon>Geodermatophilus</taxon>
    </lineage>
</organism>
<dbReference type="InterPro" id="IPR036390">
    <property type="entry name" value="WH_DNA-bd_sf"/>
</dbReference>
<dbReference type="InterPro" id="IPR036388">
    <property type="entry name" value="WH-like_DNA-bd_sf"/>
</dbReference>
<dbReference type="InterPro" id="IPR000835">
    <property type="entry name" value="HTH_MarR-typ"/>
</dbReference>
<accession>D2SDP6</accession>
<dbReference type="InterPro" id="IPR039422">
    <property type="entry name" value="MarR/SlyA-like"/>
</dbReference>
<evidence type="ECO:0000259" key="1">
    <source>
        <dbReference type="PROSITE" id="PS50995"/>
    </source>
</evidence>
<protein>
    <submittedName>
        <fullName evidence="2">Transcriptional regulator, MarR family</fullName>
    </submittedName>
</protein>
<dbReference type="HOGENOM" id="CLU_083287_2_5_11"/>
<gene>
    <name evidence="2" type="ordered locus">Gobs_1789</name>
</gene>
<dbReference type="EMBL" id="CP001867">
    <property type="protein sequence ID" value="ADB74499.1"/>
    <property type="molecule type" value="Genomic_DNA"/>
</dbReference>
<feature type="domain" description="HTH marR-type" evidence="1">
    <location>
        <begin position="19"/>
        <end position="154"/>
    </location>
</feature>
<name>D2SDP6_GEOOG</name>
<dbReference type="GO" id="GO:0006950">
    <property type="term" value="P:response to stress"/>
    <property type="evidence" value="ECO:0007669"/>
    <property type="project" value="TreeGrafter"/>
</dbReference>
<reference evidence="3" key="2">
    <citation type="submission" date="2010-01" db="EMBL/GenBank/DDBJ databases">
        <title>The complete genome of Geodermatophilus obscurus DSM 43160.</title>
        <authorList>
            <consortium name="US DOE Joint Genome Institute (JGI-PGF)"/>
            <person name="Lucas S."/>
            <person name="Copeland A."/>
            <person name="Lapidus A."/>
            <person name="Glavina del Rio T."/>
            <person name="Dalin E."/>
            <person name="Tice H."/>
            <person name="Bruce D."/>
            <person name="Goodwin L."/>
            <person name="Pitluck S."/>
            <person name="Kyrpides N."/>
            <person name="Mavromatis K."/>
            <person name="Ivanova N."/>
            <person name="Munk A.C."/>
            <person name="Brettin T."/>
            <person name="Detter J.C."/>
            <person name="Han C."/>
            <person name="Larimer F."/>
            <person name="Land M."/>
            <person name="Hauser L."/>
            <person name="Markowitz V."/>
            <person name="Cheng J.-F."/>
            <person name="Hugenholtz P."/>
            <person name="Woyke T."/>
            <person name="Wu D."/>
            <person name="Jando M."/>
            <person name="Schneider S."/>
            <person name="Klenk H.-P."/>
            <person name="Eisen J.A."/>
        </authorList>
    </citation>
    <scope>NUCLEOTIDE SEQUENCE [LARGE SCALE GENOMIC DNA]</scope>
    <source>
        <strain evidence="3">ATCC 25078 / DSM 43160 / JCM 3152 / KCC A-0152 / KCTC 9177 / NBRC 13315 / NRRL B-3577 / G-20</strain>
    </source>
</reference>
<dbReference type="GO" id="GO:0003700">
    <property type="term" value="F:DNA-binding transcription factor activity"/>
    <property type="evidence" value="ECO:0007669"/>
    <property type="project" value="InterPro"/>
</dbReference>
<dbReference type="SUPFAM" id="SSF46785">
    <property type="entry name" value="Winged helix' DNA-binding domain"/>
    <property type="match status" value="1"/>
</dbReference>
<evidence type="ECO:0000313" key="2">
    <source>
        <dbReference type="EMBL" id="ADB74499.1"/>
    </source>
</evidence>
<dbReference type="PRINTS" id="PR00598">
    <property type="entry name" value="HTHMARR"/>
</dbReference>
<proteinExistence type="predicted"/>
<dbReference type="Proteomes" id="UP000001382">
    <property type="component" value="Chromosome"/>
</dbReference>
<keyword evidence="3" id="KW-1185">Reference proteome</keyword>
<sequence>MRAHVPRRYAPGVGGDADRVSAWAVLLRVHAAVVPKLERALAAEGMPLAWYDVLLELNAAPDRRLRMSELGARVVLSRERVSRVVDELEHAELVRREPNPDDKRSRFAVVTAQGRARLRAAAPTYLSGVERHYTSHLGEDEMRVIATALGRVLEAEEGRGLPR</sequence>
<dbReference type="OrthoDB" id="3526267at2"/>
<dbReference type="Pfam" id="PF12802">
    <property type="entry name" value="MarR_2"/>
    <property type="match status" value="1"/>
</dbReference>
<dbReference type="AlphaFoldDB" id="D2SDP6"/>
<dbReference type="eggNOG" id="COG1846">
    <property type="taxonomic scope" value="Bacteria"/>
</dbReference>
<dbReference type="KEGG" id="gob:Gobs_1789"/>
<dbReference type="PANTHER" id="PTHR33164:SF43">
    <property type="entry name" value="HTH-TYPE TRANSCRIPTIONAL REPRESSOR YETL"/>
    <property type="match status" value="1"/>
</dbReference>
<evidence type="ECO:0000313" key="3">
    <source>
        <dbReference type="Proteomes" id="UP000001382"/>
    </source>
</evidence>
<dbReference type="Gene3D" id="1.10.10.10">
    <property type="entry name" value="Winged helix-like DNA-binding domain superfamily/Winged helix DNA-binding domain"/>
    <property type="match status" value="1"/>
</dbReference>